<name>A0A1M6S480_9PROT</name>
<dbReference type="Gene3D" id="1.25.40.10">
    <property type="entry name" value="Tetratricopeptide repeat domain"/>
    <property type="match status" value="1"/>
</dbReference>
<dbReference type="STRING" id="198092.SAMN02745194_04832"/>
<dbReference type="Proteomes" id="UP000184387">
    <property type="component" value="Unassembled WGS sequence"/>
</dbReference>
<feature type="repeat" description="TPR" evidence="1">
    <location>
        <begin position="258"/>
        <end position="291"/>
    </location>
</feature>
<dbReference type="OrthoDB" id="7247356at2"/>
<dbReference type="PROSITE" id="PS50005">
    <property type="entry name" value="TPR"/>
    <property type="match status" value="1"/>
</dbReference>
<reference evidence="2 3" key="1">
    <citation type="submission" date="2016-11" db="EMBL/GenBank/DDBJ databases">
        <authorList>
            <person name="Jaros S."/>
            <person name="Januszkiewicz K."/>
            <person name="Wedrychowicz H."/>
        </authorList>
    </citation>
    <scope>NUCLEOTIDE SEQUENCE [LARGE SCALE GENOMIC DNA]</scope>
    <source>
        <strain evidence="2 3">DSM 14916</strain>
    </source>
</reference>
<keyword evidence="1" id="KW-0802">TPR repeat</keyword>
<sequence>MDPIYEDEDVRVLGSRFASSRTVVTFSSLNEHERPFGKDFLDRHEVSGVYFVAKWNHWWQPEGCRAGAEAARRYLEVLKPEGVMTYGSSMGGFGAALHSRRLGAETVLMLAPQFSVDPAKPPHETRWKAEASRLRFLQDDLAAEISLTARKIVVYDPMTPDEAQAELFAALPGTELFKTPSAGHAIGHFLLQTKLLQDLVLTALEGRLSWADYRAQVRERRSVSGNYWHQLGRAAQLRRHGYALELLARGAALRPKDVAIQTDYGNALLRAKAYEEALAVFQHAAELVPEAPAPLRGLSLAHRGLGRMQESVVAAEAAVSRRPGSADLQRVLVNALVAAGELERALEVVTATVAAEPGNAENARLRDRILEKLPGPQDIRAAS</sequence>
<proteinExistence type="predicted"/>
<dbReference type="AlphaFoldDB" id="A0A1M6S480"/>
<protein>
    <submittedName>
        <fullName evidence="2">Uncharacterized protein</fullName>
    </submittedName>
</protein>
<gene>
    <name evidence="2" type="ORF">SAMN02745194_04832</name>
</gene>
<dbReference type="InterPro" id="IPR011990">
    <property type="entry name" value="TPR-like_helical_dom_sf"/>
</dbReference>
<dbReference type="SUPFAM" id="SSF48452">
    <property type="entry name" value="TPR-like"/>
    <property type="match status" value="1"/>
</dbReference>
<evidence type="ECO:0000313" key="2">
    <source>
        <dbReference type="EMBL" id="SHK39525.1"/>
    </source>
</evidence>
<dbReference type="Pfam" id="PF14559">
    <property type="entry name" value="TPR_19"/>
    <property type="match status" value="1"/>
</dbReference>
<dbReference type="InterPro" id="IPR019734">
    <property type="entry name" value="TPR_rpt"/>
</dbReference>
<evidence type="ECO:0000256" key="1">
    <source>
        <dbReference type="PROSITE-ProRule" id="PRU00339"/>
    </source>
</evidence>
<organism evidence="2 3">
    <name type="scientific">Muricoccus roseus</name>
    <dbReference type="NCBI Taxonomy" id="198092"/>
    <lineage>
        <taxon>Bacteria</taxon>
        <taxon>Pseudomonadati</taxon>
        <taxon>Pseudomonadota</taxon>
        <taxon>Alphaproteobacteria</taxon>
        <taxon>Acetobacterales</taxon>
        <taxon>Roseomonadaceae</taxon>
        <taxon>Muricoccus</taxon>
    </lineage>
</organism>
<dbReference type="EMBL" id="FQZF01000049">
    <property type="protein sequence ID" value="SHK39525.1"/>
    <property type="molecule type" value="Genomic_DNA"/>
</dbReference>
<evidence type="ECO:0000313" key="3">
    <source>
        <dbReference type="Proteomes" id="UP000184387"/>
    </source>
</evidence>
<dbReference type="InterPro" id="IPR029058">
    <property type="entry name" value="AB_hydrolase_fold"/>
</dbReference>
<dbReference type="Gene3D" id="3.40.50.1820">
    <property type="entry name" value="alpha/beta hydrolase"/>
    <property type="match status" value="1"/>
</dbReference>
<accession>A0A1M6S480</accession>
<dbReference type="RefSeq" id="WP_073140098.1">
    <property type="nucleotide sequence ID" value="NZ_FQZF01000049.1"/>
</dbReference>
<keyword evidence="3" id="KW-1185">Reference proteome</keyword>
<dbReference type="SUPFAM" id="SSF53474">
    <property type="entry name" value="alpha/beta-Hydrolases"/>
    <property type="match status" value="1"/>
</dbReference>